<dbReference type="Proteomes" id="UP000203073">
    <property type="component" value="Segment"/>
</dbReference>
<dbReference type="EMBL" id="KX557279">
    <property type="protein sequence ID" value="AON97307.1"/>
    <property type="molecule type" value="Genomic_DNA"/>
</dbReference>
<accession>A0A1C9EHP9</accession>
<evidence type="ECO:0000313" key="3">
    <source>
        <dbReference type="Proteomes" id="UP000203073"/>
    </source>
</evidence>
<dbReference type="KEGG" id="vg:29056461"/>
<protein>
    <submittedName>
        <fullName evidence="2">Uncharacterized protein</fullName>
    </submittedName>
</protein>
<proteinExistence type="predicted"/>
<feature type="region of interest" description="Disordered" evidence="1">
    <location>
        <begin position="1"/>
        <end position="38"/>
    </location>
</feature>
<evidence type="ECO:0000313" key="2">
    <source>
        <dbReference type="EMBL" id="AON97307.1"/>
    </source>
</evidence>
<keyword evidence="3" id="KW-1185">Reference proteome</keyword>
<reference evidence="3" key="1">
    <citation type="submission" date="2016-07" db="EMBL/GenBank/DDBJ databases">
        <authorList>
            <person name="Florea S."/>
            <person name="Webb J.S."/>
            <person name="Jaromczyk J."/>
            <person name="Schardl C.L."/>
        </authorList>
    </citation>
    <scope>NUCLEOTIDE SEQUENCE [LARGE SCALE GENOMIC DNA]</scope>
</reference>
<dbReference type="GeneID" id="29056461"/>
<name>A0A1C9EHP9_9CAUD</name>
<dbReference type="RefSeq" id="YP_009289823.1">
    <property type="nucleotide sequence ID" value="NC_031099.1"/>
</dbReference>
<sequence>MRPPVAGGVQPASDRDPSCTAAHRKAPMKERVPSEDEMRAVGVRHNLLEEGQPIPPRMRARLAKLANAEVDLADAEAAEAEAHSQLESARTAAISELAAMFQELTDAGIPDDPAGTVLAALAPSIWRKHHQ</sequence>
<organism evidence="2 3">
    <name type="scientific">Gordonia phage Hedwig</name>
    <dbReference type="NCBI Taxonomy" id="1887648"/>
    <lineage>
        <taxon>Viruses</taxon>
        <taxon>Duplodnaviria</taxon>
        <taxon>Heunggongvirae</taxon>
        <taxon>Uroviricota</taxon>
        <taxon>Caudoviricetes</taxon>
        <taxon>Hedwigvirus</taxon>
        <taxon>Hedwigvirus hedwig</taxon>
    </lineage>
</organism>
<evidence type="ECO:0000256" key="1">
    <source>
        <dbReference type="SAM" id="MobiDB-lite"/>
    </source>
</evidence>
<dbReference type="OrthoDB" id="28703at10239"/>
<gene>
    <name evidence="2" type="primary">14</name>
    <name evidence="2" type="ORF">SEA_HEDWIG_14</name>
</gene>
<feature type="compositionally biased region" description="Basic and acidic residues" evidence="1">
    <location>
        <begin position="27"/>
        <end position="38"/>
    </location>
</feature>